<dbReference type="Proteomes" id="UP000664991">
    <property type="component" value="Unassembled WGS sequence"/>
</dbReference>
<accession>A0A836D2J8</accession>
<gene>
    <name evidence="1" type="ORF">JEQ12_019121</name>
</gene>
<proteinExistence type="predicted"/>
<sequence length="97" mass="10276">MQGSLPTQSSCPLLSPPELERLYLGLYGMSDRLTLAKEGSPLLTQKWCHSLRELDLSGQGFSEKDLEQTLAAFSGTPGGFHLACAPSGLGPGTARPT</sequence>
<comment type="caution">
    <text evidence="1">The sequence shown here is derived from an EMBL/GenBank/DDBJ whole genome shotgun (WGS) entry which is preliminary data.</text>
</comment>
<dbReference type="AlphaFoldDB" id="A0A836D2J8"/>
<protein>
    <submittedName>
        <fullName evidence="1">Uncharacterized protein</fullName>
    </submittedName>
</protein>
<organism evidence="1 2">
    <name type="scientific">Ovis aries</name>
    <name type="common">Sheep</name>
    <dbReference type="NCBI Taxonomy" id="9940"/>
    <lineage>
        <taxon>Eukaryota</taxon>
        <taxon>Metazoa</taxon>
        <taxon>Chordata</taxon>
        <taxon>Craniata</taxon>
        <taxon>Vertebrata</taxon>
        <taxon>Euteleostomi</taxon>
        <taxon>Mammalia</taxon>
        <taxon>Eutheria</taxon>
        <taxon>Laurasiatheria</taxon>
        <taxon>Artiodactyla</taxon>
        <taxon>Ruminantia</taxon>
        <taxon>Pecora</taxon>
        <taxon>Bovidae</taxon>
        <taxon>Caprinae</taxon>
        <taxon>Ovis</taxon>
    </lineage>
</organism>
<evidence type="ECO:0000313" key="2">
    <source>
        <dbReference type="Proteomes" id="UP000664991"/>
    </source>
</evidence>
<evidence type="ECO:0000313" key="1">
    <source>
        <dbReference type="EMBL" id="KAG5204676.1"/>
    </source>
</evidence>
<name>A0A836D2J8_SHEEP</name>
<reference evidence="1 2" key="1">
    <citation type="submission" date="2020-12" db="EMBL/GenBank/DDBJ databases">
        <title>De novo assembly of Tibetan sheep genome.</title>
        <authorList>
            <person name="Li X."/>
        </authorList>
    </citation>
    <scope>NUCLEOTIDE SEQUENCE [LARGE SCALE GENOMIC DNA]</scope>
    <source>
        <tissue evidence="1">Heart</tissue>
    </source>
</reference>
<dbReference type="EMBL" id="JAEMGP010000009">
    <property type="protein sequence ID" value="KAG5204676.1"/>
    <property type="molecule type" value="Genomic_DNA"/>
</dbReference>